<dbReference type="STRING" id="6183.A0A5K4FB84"/>
<feature type="region of interest" description="Disordered" evidence="2">
    <location>
        <begin position="481"/>
        <end position="514"/>
    </location>
</feature>
<feature type="region of interest" description="Disordered" evidence="2">
    <location>
        <begin position="1197"/>
        <end position="1217"/>
    </location>
</feature>
<dbReference type="InterPro" id="IPR027417">
    <property type="entry name" value="P-loop_NTPase"/>
</dbReference>
<feature type="coiled-coil region" evidence="1">
    <location>
        <begin position="297"/>
        <end position="324"/>
    </location>
</feature>
<feature type="compositionally biased region" description="Basic and acidic residues" evidence="2">
    <location>
        <begin position="2096"/>
        <end position="2109"/>
    </location>
</feature>
<feature type="region of interest" description="Disordered" evidence="2">
    <location>
        <begin position="1"/>
        <end position="27"/>
    </location>
</feature>
<dbReference type="Gene3D" id="3.40.50.300">
    <property type="entry name" value="P-loop containing nucleotide triphosphate hydrolases"/>
    <property type="match status" value="1"/>
</dbReference>
<reference evidence="3" key="1">
    <citation type="journal article" date="2012" name="PLoS Negl. Trop. Dis.">
        <title>A systematically improved high quality genome and transcriptome of the human blood fluke Schistosoma mansoni.</title>
        <authorList>
            <person name="Protasio A.V."/>
            <person name="Tsai I.J."/>
            <person name="Babbage A."/>
            <person name="Nichol S."/>
            <person name="Hunt M."/>
            <person name="Aslett M.A."/>
            <person name="De Silva N."/>
            <person name="Velarde G.S."/>
            <person name="Anderson T.J."/>
            <person name="Clark R.C."/>
            <person name="Davidson C."/>
            <person name="Dillon G.P."/>
            <person name="Holroyd N.E."/>
            <person name="LoVerde P.T."/>
            <person name="Lloyd C."/>
            <person name="McQuillan J."/>
            <person name="Oliveira G."/>
            <person name="Otto T.D."/>
            <person name="Parker-Manuel S.J."/>
            <person name="Quail M.A."/>
            <person name="Wilson R.A."/>
            <person name="Zerlotini A."/>
            <person name="Dunne D.W."/>
            <person name="Berriman M."/>
        </authorList>
    </citation>
    <scope>NUCLEOTIDE SEQUENCE [LARGE SCALE GENOMIC DNA]</scope>
    <source>
        <strain evidence="3">Puerto Rican</strain>
    </source>
</reference>
<dbReference type="AlphaFoldDB" id="A0A5K4FB84"/>
<organism evidence="3 4">
    <name type="scientific">Schistosoma mansoni</name>
    <name type="common">Blood fluke</name>
    <dbReference type="NCBI Taxonomy" id="6183"/>
    <lineage>
        <taxon>Eukaryota</taxon>
        <taxon>Metazoa</taxon>
        <taxon>Spiralia</taxon>
        <taxon>Lophotrochozoa</taxon>
        <taxon>Platyhelminthes</taxon>
        <taxon>Trematoda</taxon>
        <taxon>Digenea</taxon>
        <taxon>Strigeidida</taxon>
        <taxon>Schistosomatoidea</taxon>
        <taxon>Schistosomatidae</taxon>
        <taxon>Schistosoma</taxon>
    </lineage>
</organism>
<dbReference type="PANTHER" id="PTHR19871:SF40">
    <property type="entry name" value="TETRATRICOPEPTIDE REPEAT PROTEIN 41-RELATED"/>
    <property type="match status" value="1"/>
</dbReference>
<evidence type="ECO:0000313" key="3">
    <source>
        <dbReference type="Proteomes" id="UP000008854"/>
    </source>
</evidence>
<sequence length="2308" mass="270580">MKLSNSQDKSSQNKKRQSLFKTSELGKTINRINSLPINIQDHGDHWKRITDLAEQSNPSITMHQPTLRRSSEISETSGKYDSQSVSQQSRKTRPSYSSEKTVKESEELTIEVEEESKVFDRYTEFGGIKSQETVKVEDEEGDKNLLFKTQFNKRQDQTELILHTNRSIRKQISCIKDHPKPQPFPDRQLYIYVIADPTDMRIELTNLRMYVWPYLQRICNERGFTLNIIDDNMDTDIEPRNQLMTPIMNTSCDSIDDYELKEHLSRRMKQKNFLNCLILLSNRSVGPIVQLPQYLPNNLIKQIKNNALEEIEDIKSEITMLSEKLPGFDSPRLQRRLSKYLGSQTSLGSLSEEVTMKQSNMSPVSDAIPNRRNTLKFSNVTPIQMTQIEDSIRQKSEIIRTLNPDILDKWYCPTSDSHPDISYLQPVSQVLPGITCFDDQNIRQAELKSWLNDSHRIRCLLMRFSDQSQIISSSATSYRLSDMEIPTPNTERSQSNTDSIPNSNRQTDMTDRSSYVKEKYNFQSEVERQIELVLQNNELNSDCFVHIRYHQDNKIPSKKSTNINDPSITSWRSRSLSLASWSTTRTNVNTMNSSSSSSIKNEFLSSAFDESLARAKLLVNWARLKVPANNQSHYELEKSALITLNDQIHCTQSYLDPINYQEHAIYLDDLCRNIRNKFSQSLIEEMNRRYTNEMENRINKQVNYLYHWCLEYEISAHLEMMERLSSMYIAREELLMELYNSIIKHTINCQENNGTNRNYFKFIQIKGESGSGKSVLLASLAKRLLAESMKVNTSIVNPRVIYRMIGSSTMSLNLLNLLSYLCIELSTRMNNSSIPDTYDGLRTALHTAIVEATYEQSSQQPLIIILDGIENIEECKQRKENFPISWIPFSWIKYKPILNCPVIFIISTINNPDEIAYFNKIFQNNINHFIFSDKHHTTAKQISSTNTYRQILLNELDFNDMNKCIKVWLSQIQFINHYDTVLSMIKTVNKLFQPLQLKIIIQLYRYEKHNLKTVMNDIKDYNNYELYNILLKYTEKFYGIKRVQFIISNLFLSRLGLTNEDLINLFWLKLPMNHCTSSTSSTTTSHHLNKQNIIIKQKRFSLQDIHYNILINDKIDRVLITYNWLYRFFNEFLLSLNIIMITRSPPYGCYILYNMNQQLFRYWIEHYYINNHRTQLEYHTIQLNVFYNQHKYTTTTNTTDTTTTATTTTTTSSSSSSSNELHIHWRWLYEVPYHLSKLNNIKKLKNFCFFNFIWLNYKLQLLLFTDNYSLIIQNCLDEFVLCLLYNQYPISNKINNKINNNNDQLINDLLINRFFDYLYEYPDIHLILSILIQYRYELNYNPYLLNNIIIHTLKEYHHHHIEPLNEQTTDELNKSSMIETSIKCLIHNIEQYNIKNNIQIPSLINFNIPTYLCTYEQIINNLTYNSNSMTSLSSSTLSSSSSTSSSSSSASAIALTCSRKTIQINAIAYSNTKQYLAISTYDLIHYITILEIWNINYNYKLINYIINNNTIQIINELIWIGINDNALLGIEIPSQNIYIWPLKLNGSPNDDDADDDDDDQPYYLLTEEQSNIELYKIKENSTINVVDMDNTTDNNNNNSSSNISYIIQLQQGIYKLSIWLWKDNTLKHLIGPINLIDKPQHIKDPQFLNDPKQKSLRSISLPNTMKSNTELLISSYIYDNKLYIITGYKGDSKAIMFHINILFNHYHLDDKQSIQQTYLLCPNQGTRIIGIYSQLTQSIIIIPNRSPSMITLNDKIIDCIDLFDKQSGNFIKRIESINDNTFSFMEPYLNNFNVLTTWISLPKLFMYYDVNNEQFITIIQNYPTNNYNYNEDISSIELITIWDLNKSITNKINMKQLLSYIIHDHCTMIIPLKISIKNINQISMIKPILEENNYRIYNYQFIFNGKILITLEKLEYSIIVEECKEVYQRMGIYEIDYNPTNEFHLNHIRHLTDVFIIPNHLTEYKIIYSSDPDTTSYLLGLNETRSHFVAYNLLNGQVIWRLKPDFSIYPEYKENSLLNIKYDPSIQQKSNSYLKNSTIEKFLISGNQSILIVSYSMECVCVFLMSKLKHVGYLDENYAMMNRHPLQSIQQQQQQHQEEPQPERPRRFDPPNLSISTISYDGYWLVHTEYSHEEQCTCLTIWSLIHFHNNQLIKEEYNLPWIRKRLLNQSNLIQLTISNYNCIIIGARLNYGLICWCPCKQMNSIYLQGSQYLKFTLNYPPLLNISTYGNKIISISGYIKRTQITIWQLDINDLTICLISNICYIDNIIELQLTNEKLLLCITVMNLNKPLLIDPNWNNNNNNNNNDP</sequence>
<accession>A0A5K4FB84</accession>
<dbReference type="SUPFAM" id="SSF52540">
    <property type="entry name" value="P-loop containing nucleoside triphosphate hydrolases"/>
    <property type="match status" value="1"/>
</dbReference>
<keyword evidence="3" id="KW-1185">Reference proteome</keyword>
<dbReference type="InParanoid" id="A0A5K4FB84"/>
<evidence type="ECO:0000313" key="4">
    <source>
        <dbReference type="WBParaSite" id="Smp_345040.1"/>
    </source>
</evidence>
<proteinExistence type="predicted"/>
<feature type="compositionally biased region" description="Polar residues" evidence="2">
    <location>
        <begin position="487"/>
        <end position="507"/>
    </location>
</feature>
<reference evidence="4" key="2">
    <citation type="submission" date="2019-11" db="UniProtKB">
        <authorList>
            <consortium name="WormBaseParasite"/>
        </authorList>
    </citation>
    <scope>IDENTIFICATION</scope>
    <source>
        <strain evidence="4">Puerto Rican</strain>
    </source>
</reference>
<dbReference type="InterPro" id="IPR052752">
    <property type="entry name" value="NACHT-WD_repeat"/>
</dbReference>
<dbReference type="Proteomes" id="UP000008854">
    <property type="component" value="Unassembled WGS sequence"/>
</dbReference>
<dbReference type="WBParaSite" id="Smp_345040.1">
    <property type="protein sequence ID" value="Smp_345040.1"/>
    <property type="gene ID" value="Smp_345040"/>
</dbReference>
<evidence type="ECO:0000256" key="1">
    <source>
        <dbReference type="SAM" id="Coils"/>
    </source>
</evidence>
<evidence type="ECO:0000256" key="2">
    <source>
        <dbReference type="SAM" id="MobiDB-lite"/>
    </source>
</evidence>
<feature type="region of interest" description="Disordered" evidence="2">
    <location>
        <begin position="55"/>
        <end position="107"/>
    </location>
</feature>
<feature type="region of interest" description="Disordered" evidence="2">
    <location>
        <begin position="2089"/>
        <end position="2110"/>
    </location>
</feature>
<name>A0A5K4FB84_SCHMA</name>
<protein>
    <submittedName>
        <fullName evidence="4">AAA domain-containing protein</fullName>
    </submittedName>
</protein>
<keyword evidence="1" id="KW-0175">Coiled coil</keyword>
<feature type="compositionally biased region" description="Polar residues" evidence="2">
    <location>
        <begin position="55"/>
        <end position="99"/>
    </location>
</feature>
<dbReference type="PANTHER" id="PTHR19871">
    <property type="entry name" value="BETA TRANSDUCIN-RELATED PROTEIN"/>
    <property type="match status" value="1"/>
</dbReference>
<feature type="compositionally biased region" description="Low complexity" evidence="2">
    <location>
        <begin position="1"/>
        <end position="10"/>
    </location>
</feature>